<protein>
    <submittedName>
        <fullName evidence="12">Na+/H+ antiporter</fullName>
    </submittedName>
</protein>
<dbReference type="Pfam" id="PF00999">
    <property type="entry name" value="Na_H_Exchanger"/>
    <property type="match status" value="1"/>
</dbReference>
<accession>A0A3C1KFB1</accession>
<gene>
    <name evidence="12" type="ORF">DCP95_12525</name>
</gene>
<keyword evidence="5 10" id="KW-1133">Transmembrane helix</keyword>
<evidence type="ECO:0000256" key="9">
    <source>
        <dbReference type="ARBA" id="ARBA00023201"/>
    </source>
</evidence>
<organism evidence="12 13">
    <name type="scientific">Microbacterium ginsengisoli</name>
    <dbReference type="NCBI Taxonomy" id="400772"/>
    <lineage>
        <taxon>Bacteria</taxon>
        <taxon>Bacillati</taxon>
        <taxon>Actinomycetota</taxon>
        <taxon>Actinomycetes</taxon>
        <taxon>Micrococcales</taxon>
        <taxon>Microbacteriaceae</taxon>
        <taxon>Microbacterium</taxon>
    </lineage>
</organism>
<evidence type="ECO:0000256" key="1">
    <source>
        <dbReference type="ARBA" id="ARBA00004651"/>
    </source>
</evidence>
<keyword evidence="7" id="KW-0406">Ion transport</keyword>
<evidence type="ECO:0000256" key="3">
    <source>
        <dbReference type="ARBA" id="ARBA00022475"/>
    </source>
</evidence>
<feature type="domain" description="Cation/H+ exchanger transmembrane" evidence="11">
    <location>
        <begin position="16"/>
        <end position="399"/>
    </location>
</feature>
<keyword evidence="8 10" id="KW-0472">Membrane</keyword>
<keyword evidence="6" id="KW-0915">Sodium</keyword>
<dbReference type="GO" id="GO:0051453">
    <property type="term" value="P:regulation of intracellular pH"/>
    <property type="evidence" value="ECO:0007669"/>
    <property type="project" value="TreeGrafter"/>
</dbReference>
<feature type="transmembrane region" description="Helical" evidence="10">
    <location>
        <begin position="158"/>
        <end position="178"/>
    </location>
</feature>
<evidence type="ECO:0000256" key="4">
    <source>
        <dbReference type="ARBA" id="ARBA00022692"/>
    </source>
</evidence>
<dbReference type="GO" id="GO:0015385">
    <property type="term" value="F:sodium:proton antiporter activity"/>
    <property type="evidence" value="ECO:0007669"/>
    <property type="project" value="InterPro"/>
</dbReference>
<evidence type="ECO:0000256" key="2">
    <source>
        <dbReference type="ARBA" id="ARBA00022448"/>
    </source>
</evidence>
<evidence type="ECO:0000256" key="7">
    <source>
        <dbReference type="ARBA" id="ARBA00023065"/>
    </source>
</evidence>
<keyword evidence="3" id="KW-1003">Cell membrane</keyword>
<dbReference type="InterPro" id="IPR018422">
    <property type="entry name" value="Cation/H_exchanger_CPA1"/>
</dbReference>
<feature type="transmembrane region" description="Helical" evidence="10">
    <location>
        <begin position="115"/>
        <end position="137"/>
    </location>
</feature>
<evidence type="ECO:0000313" key="13">
    <source>
        <dbReference type="Proteomes" id="UP000257479"/>
    </source>
</evidence>
<dbReference type="PANTHER" id="PTHR10110">
    <property type="entry name" value="SODIUM/HYDROGEN EXCHANGER"/>
    <property type="match status" value="1"/>
</dbReference>
<evidence type="ECO:0000256" key="10">
    <source>
        <dbReference type="SAM" id="Phobius"/>
    </source>
</evidence>
<dbReference type="Proteomes" id="UP000257479">
    <property type="component" value="Unassembled WGS sequence"/>
</dbReference>
<keyword evidence="4 10" id="KW-0812">Transmembrane</keyword>
<dbReference type="AlphaFoldDB" id="A0A3C1KFB1"/>
<evidence type="ECO:0000256" key="5">
    <source>
        <dbReference type="ARBA" id="ARBA00022989"/>
    </source>
</evidence>
<comment type="caution">
    <text evidence="12">The sequence shown here is derived from an EMBL/GenBank/DDBJ whole genome shotgun (WGS) entry which is preliminary data.</text>
</comment>
<dbReference type="InterPro" id="IPR006153">
    <property type="entry name" value="Cation/H_exchanger_TM"/>
</dbReference>
<evidence type="ECO:0000259" key="11">
    <source>
        <dbReference type="Pfam" id="PF00999"/>
    </source>
</evidence>
<evidence type="ECO:0000256" key="6">
    <source>
        <dbReference type="ARBA" id="ARBA00023053"/>
    </source>
</evidence>
<evidence type="ECO:0000313" key="12">
    <source>
        <dbReference type="EMBL" id="HAN25369.1"/>
    </source>
</evidence>
<feature type="transmembrane region" description="Helical" evidence="10">
    <location>
        <begin position="236"/>
        <end position="254"/>
    </location>
</feature>
<dbReference type="GO" id="GO:0015386">
    <property type="term" value="F:potassium:proton antiporter activity"/>
    <property type="evidence" value="ECO:0007669"/>
    <property type="project" value="TreeGrafter"/>
</dbReference>
<feature type="transmembrane region" description="Helical" evidence="10">
    <location>
        <begin position="31"/>
        <end position="51"/>
    </location>
</feature>
<dbReference type="EMBL" id="DMNG01000217">
    <property type="protein sequence ID" value="HAN25369.1"/>
    <property type="molecule type" value="Genomic_DNA"/>
</dbReference>
<feature type="transmembrane region" description="Helical" evidence="10">
    <location>
        <begin position="346"/>
        <end position="367"/>
    </location>
</feature>
<keyword evidence="2" id="KW-0813">Transport</keyword>
<sequence length="522" mass="55333">MDPVATIAWVVAFVLVTVIVTGLVGRIGFSAPVALVVVGGIASFVPWVPRVSVEPDLILFGILPPLLFAAALKTSLIDIRARNDSILLLSVGLVAFTVVVVGVSTWAVLPAVGLAAAFAFAAVVAPTDAVAVTAIAGKVGLPRRVVTILEGESLLNDATALVALNAAIAAIVSVVNPGTVALDFVLAVSVGVAVGVGAGALLTVVRRPLRSPVLDTTLMLAVPFAVFLIADELHGSGVIAVVITGLYVGFRSPGVIRAESRVAAQLVWRTIQFLLENAVFLFIGLNLAGILEGAVRTGPGLWPTVGIVAAILAALILSRFVWVMITTFVYRFGPRVLRDRSWDVRNGIAVASASVRGVVTLAAVFLLPEQTPMREYLQFLAFVVVVASLIGGLALPRIARALHLPARNDLQERTEVKLLMAEARQAGLRRLDETVTPDDEPRVVELLRADAAFLGETLDAGADVAWPQLQSMHRLRRAMIQAQREAVLVARRERRFQEVAVLAALRAIDAEETSLRAQEAEP</sequence>
<feature type="transmembrane region" description="Helical" evidence="10">
    <location>
        <begin position="86"/>
        <end position="109"/>
    </location>
</feature>
<feature type="transmembrane region" description="Helical" evidence="10">
    <location>
        <begin position="379"/>
        <end position="399"/>
    </location>
</feature>
<feature type="transmembrane region" description="Helical" evidence="10">
    <location>
        <begin position="57"/>
        <end position="74"/>
    </location>
</feature>
<evidence type="ECO:0000256" key="8">
    <source>
        <dbReference type="ARBA" id="ARBA00023136"/>
    </source>
</evidence>
<feature type="transmembrane region" description="Helical" evidence="10">
    <location>
        <begin position="6"/>
        <end position="24"/>
    </location>
</feature>
<dbReference type="GO" id="GO:0005886">
    <property type="term" value="C:plasma membrane"/>
    <property type="evidence" value="ECO:0007669"/>
    <property type="project" value="UniProtKB-SubCell"/>
</dbReference>
<name>A0A3C1KFB1_9MICO</name>
<feature type="transmembrane region" description="Helical" evidence="10">
    <location>
        <begin position="301"/>
        <end position="325"/>
    </location>
</feature>
<proteinExistence type="predicted"/>
<dbReference type="PANTHER" id="PTHR10110:SF86">
    <property type="entry name" value="SODIUM_HYDROGEN EXCHANGER 7"/>
    <property type="match status" value="1"/>
</dbReference>
<feature type="transmembrane region" description="Helical" evidence="10">
    <location>
        <begin position="266"/>
        <end position="289"/>
    </location>
</feature>
<feature type="transmembrane region" description="Helical" evidence="10">
    <location>
        <begin position="184"/>
        <end position="205"/>
    </location>
</feature>
<comment type="subcellular location">
    <subcellularLocation>
        <location evidence="1">Cell membrane</location>
        <topology evidence="1">Multi-pass membrane protein</topology>
    </subcellularLocation>
</comment>
<dbReference type="GO" id="GO:0098719">
    <property type="term" value="P:sodium ion import across plasma membrane"/>
    <property type="evidence" value="ECO:0007669"/>
    <property type="project" value="TreeGrafter"/>
</dbReference>
<keyword evidence="9" id="KW-0739">Sodium transport</keyword>
<reference evidence="12 13" key="1">
    <citation type="journal article" date="2018" name="Nat. Biotechnol.">
        <title>A standardized bacterial taxonomy based on genome phylogeny substantially revises the tree of life.</title>
        <authorList>
            <person name="Parks D.H."/>
            <person name="Chuvochina M."/>
            <person name="Waite D.W."/>
            <person name="Rinke C."/>
            <person name="Skarshewski A."/>
            <person name="Chaumeil P.A."/>
            <person name="Hugenholtz P."/>
        </authorList>
    </citation>
    <scope>NUCLEOTIDE SEQUENCE [LARGE SCALE GENOMIC DNA]</scope>
    <source>
        <strain evidence="12">UBA9152</strain>
    </source>
</reference>
<feature type="transmembrane region" description="Helical" evidence="10">
    <location>
        <begin position="212"/>
        <end position="230"/>
    </location>
</feature>
<dbReference type="Gene3D" id="6.10.140.1330">
    <property type="match status" value="1"/>
</dbReference>